<dbReference type="InterPro" id="IPR048324">
    <property type="entry name" value="ZSWIM1-3_RNaseH-like"/>
</dbReference>
<dbReference type="PROSITE" id="PS50966">
    <property type="entry name" value="ZF_SWIM"/>
    <property type="match status" value="1"/>
</dbReference>
<dbReference type="PANTHER" id="PTHR33936:SF24">
    <property type="entry name" value="C2H2-TYPE DOMAIN-CONTAINING PROTEIN"/>
    <property type="match status" value="1"/>
</dbReference>
<dbReference type="Proteomes" id="UP001497623">
    <property type="component" value="Unassembled WGS sequence"/>
</dbReference>
<dbReference type="AlphaFoldDB" id="A0AAV2SEZ9"/>
<dbReference type="InterPro" id="IPR036236">
    <property type="entry name" value="Znf_C2H2_sf"/>
</dbReference>
<feature type="non-terminal residue" evidence="4">
    <location>
        <position position="1026"/>
    </location>
</feature>
<gene>
    <name evidence="4" type="ORF">MNOR_LOCUS35932</name>
</gene>
<evidence type="ECO:0000259" key="3">
    <source>
        <dbReference type="PROSITE" id="PS50966"/>
    </source>
</evidence>
<dbReference type="InterPro" id="IPR052797">
    <property type="entry name" value="RegFact_GeneExpr_CellDeath"/>
</dbReference>
<evidence type="ECO:0000313" key="4">
    <source>
        <dbReference type="EMBL" id="CAL4185299.1"/>
    </source>
</evidence>
<protein>
    <submittedName>
        <fullName evidence="4">Uncharacterized protein</fullName>
    </submittedName>
</protein>
<accession>A0AAV2SEZ9</accession>
<dbReference type="EMBL" id="CAXKWB010062445">
    <property type="protein sequence ID" value="CAL4185299.1"/>
    <property type="molecule type" value="Genomic_DNA"/>
</dbReference>
<dbReference type="PROSITE" id="PS50157">
    <property type="entry name" value="ZINC_FINGER_C2H2_2"/>
    <property type="match status" value="3"/>
</dbReference>
<evidence type="ECO:0000259" key="2">
    <source>
        <dbReference type="PROSITE" id="PS50157"/>
    </source>
</evidence>
<comment type="caution">
    <text evidence="4">The sequence shown here is derived from an EMBL/GenBank/DDBJ whole genome shotgun (WGS) entry which is preliminary data.</text>
</comment>
<keyword evidence="1" id="KW-0862">Zinc</keyword>
<keyword evidence="1" id="KW-0863">Zinc-finger</keyword>
<dbReference type="InterPro" id="IPR007527">
    <property type="entry name" value="Znf_SWIM"/>
</dbReference>
<dbReference type="GO" id="GO:0008270">
    <property type="term" value="F:zinc ion binding"/>
    <property type="evidence" value="ECO:0007669"/>
    <property type="project" value="UniProtKB-KW"/>
</dbReference>
<dbReference type="PROSITE" id="PS00028">
    <property type="entry name" value="ZINC_FINGER_C2H2_1"/>
    <property type="match status" value="3"/>
</dbReference>
<dbReference type="SUPFAM" id="SSF57667">
    <property type="entry name" value="beta-beta-alpha zinc fingers"/>
    <property type="match status" value="3"/>
</dbReference>
<feature type="domain" description="SWIM-type" evidence="3">
    <location>
        <begin position="864"/>
        <end position="901"/>
    </location>
</feature>
<dbReference type="Gene3D" id="3.30.160.60">
    <property type="entry name" value="Classic Zinc Finger"/>
    <property type="match status" value="2"/>
</dbReference>
<keyword evidence="1" id="KW-0479">Metal-binding</keyword>
<keyword evidence="5" id="KW-1185">Reference proteome</keyword>
<dbReference type="Pfam" id="PF21056">
    <property type="entry name" value="ZSWIM1-3_RNaseH-like"/>
    <property type="match status" value="1"/>
</dbReference>
<dbReference type="PANTHER" id="PTHR33936">
    <property type="entry name" value="PROTEIN CBG17840"/>
    <property type="match status" value="1"/>
</dbReference>
<dbReference type="InterPro" id="IPR013087">
    <property type="entry name" value="Znf_C2H2_type"/>
</dbReference>
<feature type="domain" description="C2H2-type" evidence="2">
    <location>
        <begin position="291"/>
        <end position="319"/>
    </location>
</feature>
<evidence type="ECO:0000313" key="5">
    <source>
        <dbReference type="Proteomes" id="UP001497623"/>
    </source>
</evidence>
<reference evidence="4 5" key="1">
    <citation type="submission" date="2024-05" db="EMBL/GenBank/DDBJ databases">
        <authorList>
            <person name="Wallberg A."/>
        </authorList>
    </citation>
    <scope>NUCLEOTIDE SEQUENCE [LARGE SCALE GENOMIC DNA]</scope>
</reference>
<organism evidence="4 5">
    <name type="scientific">Meganyctiphanes norvegica</name>
    <name type="common">Northern krill</name>
    <name type="synonym">Thysanopoda norvegica</name>
    <dbReference type="NCBI Taxonomy" id="48144"/>
    <lineage>
        <taxon>Eukaryota</taxon>
        <taxon>Metazoa</taxon>
        <taxon>Ecdysozoa</taxon>
        <taxon>Arthropoda</taxon>
        <taxon>Crustacea</taxon>
        <taxon>Multicrustacea</taxon>
        <taxon>Malacostraca</taxon>
        <taxon>Eumalacostraca</taxon>
        <taxon>Eucarida</taxon>
        <taxon>Euphausiacea</taxon>
        <taxon>Euphausiidae</taxon>
        <taxon>Meganyctiphanes</taxon>
    </lineage>
</organism>
<proteinExistence type="predicted"/>
<feature type="domain" description="C2H2-type" evidence="2">
    <location>
        <begin position="232"/>
        <end position="260"/>
    </location>
</feature>
<feature type="domain" description="C2H2-type" evidence="2">
    <location>
        <begin position="179"/>
        <end position="207"/>
    </location>
</feature>
<sequence length="1026" mass="118248">MQTIMDANASSAYYIMDPNAQCALSAPHIMDANAYQIMNTNALNAPYIMDANASSLHQILNTNALSAPHIMDANAYQIMNTNALNAPYIMDANASSLHQILNTNALSAPHIMDANAYNIMNTNASSAQHTNTHAVNANSLDKHPPTVTHQTMGEKTMIEQQVSSTDPNTDNLHDQKNALVCNYCQKHFKNETNLQRHIGKFHAENVSENSYRKTVYEKQLIVNSDGSAIFQFKCLGCGKLYLKKKSIEDHIQKTHRNKTNYKCSDCSTAFYSKYSFDRHKESENCKPKGKILCNSCNRAFRKTISLNRHMKKQHALPKKVEKPIKCPTNACSESFKNVCDLRIHLMEQDDAGGHSMDLEKEEFSFDNIEDFETWKEELEFEECVRFVGRQKRIRKNGSYKKVFNCHRSGKYRFQGTGKRKTKLHDTCKMGSKCPANIEMTCTREGLVQAIYHKTHAGHGITGRQIMHIPLHKKHKDFIIQKSLAGVPAARIHREIADEGGRGQFISMQDVNNHINLLGFGEPFNYHNEDPRSVHHFVEELDSQVLFYEAQTESNPNFNLVLMFKQQEEYMKLQLSEKRRNQKMCVAMDSTHGLGQGKFKLITLMHIASDTDRGMPVLYCISTNDDTSTIENMLKYFKERVGEIQADVFMSDDSPTFRKAWTKIFEAAKKYLLCTWHVKKAVWKNIHEMIPVKEDKKTVNAMFKNVCDETNLEIFKIKLDNFQFWLEKNGFIIFLNYFKKTYIARVDQEDRICLWAKAHRKGIFLHYNNHVENYHKVLKYVHFGGTTITRIDKVIYVLGELVWRKIQKRLCDLLRGRKKLQKGFYERCKKAKEYSVNRVSDTKYNVSSEGGELHEVIFLERCNCLNTCADCGVCRHVYECDCEDYTNENVCKHIHAVGFYTNDVCEKSKPLTVETIDDKFKVSSKDGISHEVIHLQNCVCLQKCKCGICKHQYKCNCNENTMCKHIHAVGHVLNDIITTQIFDNSEEDEDEMLEEEFMSLETGRGTPTFEEYMEDEFQILGQNCLPE</sequence>
<name>A0AAV2SEZ9_MEGNR</name>
<evidence type="ECO:0000256" key="1">
    <source>
        <dbReference type="PROSITE-ProRule" id="PRU00042"/>
    </source>
</evidence>
<dbReference type="SMART" id="SM00355">
    <property type="entry name" value="ZnF_C2H2"/>
    <property type="match status" value="5"/>
</dbReference>